<name>A0A8S5RA50_9VIRU</name>
<accession>A0A8S5RA50</accession>
<sequence>MTKQEAVVVETYTGICMLVGDDHRLAYEYAEKLLGHPIYTHEFPKYANELKELSKPDFIEICRKLSD</sequence>
<dbReference type="Pfam" id="PF24875">
    <property type="entry name" value="DUF7736"/>
    <property type="match status" value="1"/>
</dbReference>
<organism evidence="2">
    <name type="scientific">virus sp. ctDYl1</name>
    <dbReference type="NCBI Taxonomy" id="2826795"/>
    <lineage>
        <taxon>Viruses</taxon>
    </lineage>
</organism>
<evidence type="ECO:0000313" key="2">
    <source>
        <dbReference type="EMBL" id="DAE27945.1"/>
    </source>
</evidence>
<dbReference type="InterPro" id="IPR056638">
    <property type="entry name" value="DUF7736"/>
</dbReference>
<reference evidence="2" key="1">
    <citation type="journal article" date="2021" name="Proc. Natl. Acad. Sci. U.S.A.">
        <title>A Catalog of Tens of Thousands of Viruses from Human Metagenomes Reveals Hidden Associations with Chronic Diseases.</title>
        <authorList>
            <person name="Tisza M.J."/>
            <person name="Buck C.B."/>
        </authorList>
    </citation>
    <scope>NUCLEOTIDE SEQUENCE</scope>
    <source>
        <strain evidence="2">CtDYl1</strain>
    </source>
</reference>
<evidence type="ECO:0000259" key="1">
    <source>
        <dbReference type="Pfam" id="PF24875"/>
    </source>
</evidence>
<feature type="domain" description="DUF7736" evidence="1">
    <location>
        <begin position="4"/>
        <end position="63"/>
    </location>
</feature>
<protein>
    <recommendedName>
        <fullName evidence="1">DUF7736 domain-containing protein</fullName>
    </recommendedName>
</protein>
<dbReference type="EMBL" id="BK015846">
    <property type="protein sequence ID" value="DAE27945.1"/>
    <property type="molecule type" value="Genomic_DNA"/>
</dbReference>
<proteinExistence type="predicted"/>